<protein>
    <submittedName>
        <fullName evidence="2">Uncharacterized protein</fullName>
    </submittedName>
</protein>
<proteinExistence type="predicted"/>
<dbReference type="PROSITE" id="PS51257">
    <property type="entry name" value="PROKAR_LIPOPROTEIN"/>
    <property type="match status" value="1"/>
</dbReference>
<sequence>MIYRNSVESIVLTLLLTLGGACVFAQPETDVYLATLEHKKDGFEVSTPENISRNPGYDNQPYFLNEDALLYSRTRNGQTDIAKYSLSKAEITWISDTPGGSEYSPVKIPAQEAVSSIRLDTTGLQRLYSYPLDGGANTLLIADLKIGYHLWYTPEVLVCTVLIDNRMDLVVVNLKDGSRYTYQKNVGRSLERIPDSDRISYTALEEGKLMVKSMNPISGATETIAELPKGVQDICWLDPVQIICGVGAALHVFKVKEKGPWKPFYSLQNSKSSISRIAYDIPSNNLALVVEVLE</sequence>
<gene>
    <name evidence="2" type="ORF">QU605_03915</name>
</gene>
<name>A0ABT7WCF5_9FLAO</name>
<evidence type="ECO:0000313" key="3">
    <source>
        <dbReference type="Proteomes" id="UP001174839"/>
    </source>
</evidence>
<dbReference type="InterPro" id="IPR011042">
    <property type="entry name" value="6-blade_b-propeller_TolB-like"/>
</dbReference>
<dbReference type="Proteomes" id="UP001174839">
    <property type="component" value="Unassembled WGS sequence"/>
</dbReference>
<dbReference type="Gene3D" id="2.120.10.30">
    <property type="entry name" value="TolB, C-terminal domain"/>
    <property type="match status" value="1"/>
</dbReference>
<dbReference type="SUPFAM" id="SSF69304">
    <property type="entry name" value="Tricorn protease N-terminal domain"/>
    <property type="match status" value="1"/>
</dbReference>
<evidence type="ECO:0000313" key="2">
    <source>
        <dbReference type="EMBL" id="MDM9630600.1"/>
    </source>
</evidence>
<reference evidence="2" key="1">
    <citation type="submission" date="2023-06" db="EMBL/GenBank/DDBJ databases">
        <title>Robiginitalea aurantiacus sp. nov. and Algoriphagus sediminis sp. nov., isolated from coastal sediment.</title>
        <authorList>
            <person name="Zhou Z.Y."/>
            <person name="An J."/>
            <person name="Jia Y.W."/>
            <person name="Du Z.J."/>
        </authorList>
    </citation>
    <scope>NUCLEOTIDE SEQUENCE</scope>
    <source>
        <strain evidence="2">M39</strain>
    </source>
</reference>
<organism evidence="2 3">
    <name type="scientific">Robiginitalea aurantiaca</name>
    <dbReference type="NCBI Taxonomy" id="3056915"/>
    <lineage>
        <taxon>Bacteria</taxon>
        <taxon>Pseudomonadati</taxon>
        <taxon>Bacteroidota</taxon>
        <taxon>Flavobacteriia</taxon>
        <taxon>Flavobacteriales</taxon>
        <taxon>Flavobacteriaceae</taxon>
        <taxon>Robiginitalea</taxon>
    </lineage>
</organism>
<dbReference type="RefSeq" id="WP_289723969.1">
    <property type="nucleotide sequence ID" value="NZ_JAUDUY010000002.1"/>
</dbReference>
<comment type="caution">
    <text evidence="2">The sequence shown here is derived from an EMBL/GenBank/DDBJ whole genome shotgun (WGS) entry which is preliminary data.</text>
</comment>
<dbReference type="EMBL" id="JAUDUY010000002">
    <property type="protein sequence ID" value="MDM9630600.1"/>
    <property type="molecule type" value="Genomic_DNA"/>
</dbReference>
<evidence type="ECO:0000256" key="1">
    <source>
        <dbReference type="SAM" id="SignalP"/>
    </source>
</evidence>
<feature type="signal peptide" evidence="1">
    <location>
        <begin position="1"/>
        <end position="25"/>
    </location>
</feature>
<keyword evidence="1" id="KW-0732">Signal</keyword>
<feature type="chain" id="PRO_5047177831" evidence="1">
    <location>
        <begin position="26"/>
        <end position="294"/>
    </location>
</feature>
<accession>A0ABT7WCF5</accession>
<keyword evidence="3" id="KW-1185">Reference proteome</keyword>